<keyword evidence="3 7" id="KW-0862">Zinc</keyword>
<dbReference type="SMART" id="SM00360">
    <property type="entry name" value="RRM"/>
    <property type="match status" value="1"/>
</dbReference>
<evidence type="ECO:0000313" key="11">
    <source>
        <dbReference type="EMBL" id="KAF3452503.1"/>
    </source>
</evidence>
<evidence type="ECO:0000256" key="7">
    <source>
        <dbReference type="PROSITE-ProRule" id="PRU00723"/>
    </source>
</evidence>
<keyword evidence="5" id="KW-0238">DNA-binding</keyword>
<feature type="domain" description="C3H1-type" evidence="10">
    <location>
        <begin position="227"/>
        <end position="254"/>
    </location>
</feature>
<feature type="region of interest" description="Disordered" evidence="8">
    <location>
        <begin position="632"/>
        <end position="659"/>
    </location>
</feature>
<proteinExistence type="predicted"/>
<evidence type="ECO:0000256" key="3">
    <source>
        <dbReference type="ARBA" id="ARBA00022833"/>
    </source>
</evidence>
<evidence type="ECO:0000256" key="8">
    <source>
        <dbReference type="SAM" id="MobiDB-lite"/>
    </source>
</evidence>
<evidence type="ECO:0000256" key="2">
    <source>
        <dbReference type="ARBA" id="ARBA00022771"/>
    </source>
</evidence>
<dbReference type="InterPro" id="IPR035979">
    <property type="entry name" value="RBD_domain_sf"/>
</dbReference>
<dbReference type="GO" id="GO:0008270">
    <property type="term" value="F:zinc ion binding"/>
    <property type="evidence" value="ECO:0007669"/>
    <property type="project" value="UniProtKB-KW"/>
</dbReference>
<dbReference type="FunFam" id="3.30.70.330:FF:000678">
    <property type="entry name" value="zinc finger CCCH domain-containing protein 53-like isoform X2"/>
    <property type="match status" value="1"/>
</dbReference>
<dbReference type="GO" id="GO:0003677">
    <property type="term" value="F:DNA binding"/>
    <property type="evidence" value="ECO:0007669"/>
    <property type="project" value="UniProtKB-KW"/>
</dbReference>
<protein>
    <submittedName>
        <fullName evidence="11">Uncharacterized protein</fullName>
    </submittedName>
</protein>
<evidence type="ECO:0000256" key="1">
    <source>
        <dbReference type="ARBA" id="ARBA00022723"/>
    </source>
</evidence>
<comment type="caution">
    <text evidence="11">The sequence shown here is derived from an EMBL/GenBank/DDBJ whole genome shotgun (WGS) entry which is preliminary data.</text>
</comment>
<dbReference type="Pfam" id="PF23182">
    <property type="entry name" value="PABC_AtC3H46"/>
    <property type="match status" value="1"/>
</dbReference>
<keyword evidence="4 6" id="KW-0694">RNA-binding</keyword>
<dbReference type="Gene3D" id="3.30.70.330">
    <property type="match status" value="1"/>
</dbReference>
<keyword evidence="1 7" id="KW-0479">Metal-binding</keyword>
<dbReference type="InterPro" id="IPR034365">
    <property type="entry name" value="AtC3H46-like_RRM"/>
</dbReference>
<name>A0A8K0HIY7_9ROSA</name>
<feature type="region of interest" description="Disordered" evidence="8">
    <location>
        <begin position="537"/>
        <end position="563"/>
    </location>
</feature>
<accession>A0A8K0HIY7</accession>
<dbReference type="InterPro" id="IPR012677">
    <property type="entry name" value="Nucleotide-bd_a/b_plait_sf"/>
</dbReference>
<sequence length="685" mass="75950">MDSYEATKMVFSRIQSLEPENASKIMGYLLIQDHGEKEMIRLAYGPETFLQNLILKAKTQLGLADPTKAPSAPSTPSSPSPFNPISRPNPLSLLSSSSRITNNGFDFTNPSSPSSSAWHLSAAGLSDPRSLNNPKSPSSTSLLSYASVVTRTSTKNTSSGSACGSSACGPIDDYQLHEDCNLCSMNDTKTDDLFSPRLDLASAYDDLQKQNYSVPGMLYESEDVNSGFGWKPCLYFARGFCKNGSFCRFLHGDSSTSDGTSIAGSPNNNLNELEQFQDLLRLKAAAQQQRMASASHFMTTGTSFPYSQCMDLLTHQQIDTQRCRSAAAALMVGDEFQKFSRCRFEKNEFSAMNMNPGSRQIYLTFPADSTFREEDVSNYFSIYGPVQDVRIPYQQKRMFGFVTFLYPETVKLILGKGNPHFVCDSRVLVKPYKEKGKILDKKQQHQYLDRGDYSMCSSPTGLDCHGERMFYNTQEMLLAKKLEERTYLQQAVELQGRRLMNLQLQDLKNQSYYGQQYRYHHGLTTESSIPSPVVSLTPRNQTSLFPPHGTHQQVLEEENGSPSATFQLQQEVNPAFNLNNGKEDESGKEYYSNAEESDIFERIEHILPDSLFASPKKSAGCDPTAIFSTASMEANESTTTATDSSSSSNSSPVLPSTSTLNVAPTESVFSNNPGFLLGMEPLECN</sequence>
<organism evidence="11 12">
    <name type="scientific">Rhamnella rubrinervis</name>
    <dbReference type="NCBI Taxonomy" id="2594499"/>
    <lineage>
        <taxon>Eukaryota</taxon>
        <taxon>Viridiplantae</taxon>
        <taxon>Streptophyta</taxon>
        <taxon>Embryophyta</taxon>
        <taxon>Tracheophyta</taxon>
        <taxon>Spermatophyta</taxon>
        <taxon>Magnoliopsida</taxon>
        <taxon>eudicotyledons</taxon>
        <taxon>Gunneridae</taxon>
        <taxon>Pentapetalae</taxon>
        <taxon>rosids</taxon>
        <taxon>fabids</taxon>
        <taxon>Rosales</taxon>
        <taxon>Rhamnaceae</taxon>
        <taxon>rhamnoid group</taxon>
        <taxon>Rhamneae</taxon>
        <taxon>Rhamnella</taxon>
    </lineage>
</organism>
<dbReference type="Pfam" id="PF00642">
    <property type="entry name" value="zf-CCCH"/>
    <property type="match status" value="1"/>
</dbReference>
<feature type="zinc finger region" description="C3H1-type" evidence="7">
    <location>
        <begin position="227"/>
        <end position="254"/>
    </location>
</feature>
<feature type="compositionally biased region" description="Low complexity" evidence="8">
    <location>
        <begin position="66"/>
        <end position="75"/>
    </location>
</feature>
<feature type="compositionally biased region" description="Low complexity" evidence="8">
    <location>
        <begin position="637"/>
        <end position="659"/>
    </location>
</feature>
<dbReference type="OrthoDB" id="1897736at2759"/>
<dbReference type="CDD" id="cd12458">
    <property type="entry name" value="RRM_AtC3H46_like"/>
    <property type="match status" value="1"/>
</dbReference>
<dbReference type="Proteomes" id="UP000796880">
    <property type="component" value="Unassembled WGS sequence"/>
</dbReference>
<gene>
    <name evidence="11" type="ORF">FNV43_RR02936</name>
</gene>
<dbReference type="InterPro" id="IPR056276">
    <property type="entry name" value="AtC3H46-like_PABC-like"/>
</dbReference>
<feature type="region of interest" description="Disordered" evidence="8">
    <location>
        <begin position="118"/>
        <end position="141"/>
    </location>
</feature>
<feature type="compositionally biased region" description="Low complexity" evidence="8">
    <location>
        <begin position="130"/>
        <end position="141"/>
    </location>
</feature>
<evidence type="ECO:0000259" key="10">
    <source>
        <dbReference type="PROSITE" id="PS50103"/>
    </source>
</evidence>
<dbReference type="GO" id="GO:0003723">
    <property type="term" value="F:RNA binding"/>
    <property type="evidence" value="ECO:0007669"/>
    <property type="project" value="UniProtKB-UniRule"/>
</dbReference>
<dbReference type="SUPFAM" id="SSF54928">
    <property type="entry name" value="RNA-binding domain, RBD"/>
    <property type="match status" value="1"/>
</dbReference>
<reference evidence="11" key="1">
    <citation type="submission" date="2020-03" db="EMBL/GenBank/DDBJ databases">
        <title>A high-quality chromosome-level genome assembly of a woody plant with both climbing and erect habits, Rhamnella rubrinervis.</title>
        <authorList>
            <person name="Lu Z."/>
            <person name="Yang Y."/>
            <person name="Zhu X."/>
            <person name="Sun Y."/>
        </authorList>
    </citation>
    <scope>NUCLEOTIDE SEQUENCE</scope>
    <source>
        <strain evidence="11">BYM</strain>
        <tissue evidence="11">Leaf</tissue>
    </source>
</reference>
<dbReference type="PROSITE" id="PS50102">
    <property type="entry name" value="RRM"/>
    <property type="match status" value="1"/>
</dbReference>
<keyword evidence="2 7" id="KW-0863">Zinc-finger</keyword>
<dbReference type="Gene3D" id="4.10.1000.10">
    <property type="entry name" value="Zinc finger, CCCH-type"/>
    <property type="match status" value="1"/>
</dbReference>
<feature type="compositionally biased region" description="Low complexity" evidence="8">
    <location>
        <begin position="83"/>
        <end position="93"/>
    </location>
</feature>
<evidence type="ECO:0000313" key="12">
    <source>
        <dbReference type="Proteomes" id="UP000796880"/>
    </source>
</evidence>
<dbReference type="InterPro" id="IPR000571">
    <property type="entry name" value="Znf_CCCH"/>
</dbReference>
<evidence type="ECO:0000256" key="5">
    <source>
        <dbReference type="ARBA" id="ARBA00023125"/>
    </source>
</evidence>
<dbReference type="InterPro" id="IPR000504">
    <property type="entry name" value="RRM_dom"/>
</dbReference>
<feature type="domain" description="RRM" evidence="9">
    <location>
        <begin position="359"/>
        <end position="435"/>
    </location>
</feature>
<evidence type="ECO:0000256" key="6">
    <source>
        <dbReference type="PROSITE-ProRule" id="PRU00176"/>
    </source>
</evidence>
<keyword evidence="12" id="KW-1185">Reference proteome</keyword>
<dbReference type="PANTHER" id="PTHR24009">
    <property type="entry name" value="RNA-BINDING (RRM/RBD/RNP MOTIFS)"/>
    <property type="match status" value="1"/>
</dbReference>
<dbReference type="Pfam" id="PF00076">
    <property type="entry name" value="RRM_1"/>
    <property type="match status" value="1"/>
</dbReference>
<feature type="region of interest" description="Disordered" evidence="8">
    <location>
        <begin position="64"/>
        <end position="93"/>
    </location>
</feature>
<evidence type="ECO:0000259" key="9">
    <source>
        <dbReference type="PROSITE" id="PS50102"/>
    </source>
</evidence>
<evidence type="ECO:0000256" key="4">
    <source>
        <dbReference type="ARBA" id="ARBA00022884"/>
    </source>
</evidence>
<dbReference type="SMART" id="SM00356">
    <property type="entry name" value="ZnF_C3H1"/>
    <property type="match status" value="1"/>
</dbReference>
<dbReference type="PANTHER" id="PTHR24009:SF11">
    <property type="entry name" value="ZINC FINGER CCCH DOMAIN-CONTAINING PROTEIN 53-LIKE"/>
    <property type="match status" value="1"/>
</dbReference>
<dbReference type="EMBL" id="VOIH02000002">
    <property type="protein sequence ID" value="KAF3452503.1"/>
    <property type="molecule type" value="Genomic_DNA"/>
</dbReference>
<dbReference type="PROSITE" id="PS50103">
    <property type="entry name" value="ZF_C3H1"/>
    <property type="match status" value="1"/>
</dbReference>
<dbReference type="AlphaFoldDB" id="A0A8K0HIY7"/>